<dbReference type="GeneID" id="92027150"/>
<keyword evidence="4" id="KW-1185">Reference proteome</keyword>
<comment type="caution">
    <text evidence="3">The sequence shown here is derived from an EMBL/GenBank/DDBJ whole genome shotgun (WGS) entry which is preliminary data.</text>
</comment>
<feature type="compositionally biased region" description="Low complexity" evidence="1">
    <location>
        <begin position="82"/>
        <end position="94"/>
    </location>
</feature>
<feature type="compositionally biased region" description="Pro residues" evidence="1">
    <location>
        <begin position="119"/>
        <end position="129"/>
    </location>
</feature>
<dbReference type="RefSeq" id="XP_066659607.1">
    <property type="nucleotide sequence ID" value="XM_066794244.1"/>
</dbReference>
<name>A0ABR1M928_9PEZI</name>
<dbReference type="EMBL" id="JBBPEH010000001">
    <property type="protein sequence ID" value="KAK7544372.1"/>
    <property type="molecule type" value="Genomic_DNA"/>
</dbReference>
<feature type="region of interest" description="Disordered" evidence="1">
    <location>
        <begin position="30"/>
        <end position="129"/>
    </location>
</feature>
<feature type="chain" id="PRO_5045594212" evidence="2">
    <location>
        <begin position="29"/>
        <end position="129"/>
    </location>
</feature>
<proteinExistence type="predicted"/>
<accession>A0ABR1M928</accession>
<sequence>MTQKKVYHQFFNACLFALHLLCSLATIAHPPDKVSGPSSPQPVGSASRSPRRRTNRRPTLRSLTGLKRIHIASQRSARLDPSRPSVRPSVPSPRARILRSLARPRPHYCIPRRSFARSPHPPYPLHPRA</sequence>
<evidence type="ECO:0000256" key="2">
    <source>
        <dbReference type="SAM" id="SignalP"/>
    </source>
</evidence>
<evidence type="ECO:0000313" key="3">
    <source>
        <dbReference type="EMBL" id="KAK7544372.1"/>
    </source>
</evidence>
<keyword evidence="2" id="KW-0732">Signal</keyword>
<gene>
    <name evidence="3" type="ORF">J3D65DRAFT_16976</name>
</gene>
<dbReference type="Proteomes" id="UP001360953">
    <property type="component" value="Unassembled WGS sequence"/>
</dbReference>
<organism evidence="3 4">
    <name type="scientific">Phyllosticta citribraziliensis</name>
    <dbReference type="NCBI Taxonomy" id="989973"/>
    <lineage>
        <taxon>Eukaryota</taxon>
        <taxon>Fungi</taxon>
        <taxon>Dikarya</taxon>
        <taxon>Ascomycota</taxon>
        <taxon>Pezizomycotina</taxon>
        <taxon>Dothideomycetes</taxon>
        <taxon>Dothideomycetes incertae sedis</taxon>
        <taxon>Botryosphaeriales</taxon>
        <taxon>Phyllostictaceae</taxon>
        <taxon>Phyllosticta</taxon>
    </lineage>
</organism>
<reference evidence="3 4" key="1">
    <citation type="submission" date="2024-04" db="EMBL/GenBank/DDBJ databases">
        <title>Phyllosticta paracitricarpa is synonymous to the EU quarantine fungus P. citricarpa based on phylogenomic analyses.</title>
        <authorList>
            <consortium name="Lawrence Berkeley National Laboratory"/>
            <person name="Van ingen-buijs V.A."/>
            <person name="Van westerhoven A.C."/>
            <person name="Haridas S."/>
            <person name="Skiadas P."/>
            <person name="Martin F."/>
            <person name="Groenewald J.Z."/>
            <person name="Crous P.W."/>
            <person name="Seidl M.F."/>
        </authorList>
    </citation>
    <scope>NUCLEOTIDE SEQUENCE [LARGE SCALE GENOMIC DNA]</scope>
    <source>
        <strain evidence="3 4">CPC 17464</strain>
    </source>
</reference>
<protein>
    <submittedName>
        <fullName evidence="3">Uncharacterized protein</fullName>
    </submittedName>
</protein>
<feature type="signal peptide" evidence="2">
    <location>
        <begin position="1"/>
        <end position="28"/>
    </location>
</feature>
<evidence type="ECO:0000256" key="1">
    <source>
        <dbReference type="SAM" id="MobiDB-lite"/>
    </source>
</evidence>
<evidence type="ECO:0000313" key="4">
    <source>
        <dbReference type="Proteomes" id="UP001360953"/>
    </source>
</evidence>
<feature type="compositionally biased region" description="Basic residues" evidence="1">
    <location>
        <begin position="49"/>
        <end position="59"/>
    </location>
</feature>
<feature type="compositionally biased region" description="Low complexity" evidence="1">
    <location>
        <begin position="34"/>
        <end position="48"/>
    </location>
</feature>